<dbReference type="Proteomes" id="UP000298416">
    <property type="component" value="Unassembled WGS sequence"/>
</dbReference>
<evidence type="ECO:0000256" key="4">
    <source>
        <dbReference type="ARBA" id="ARBA00023125"/>
    </source>
</evidence>
<dbReference type="EMBL" id="PNBA02000013">
    <property type="protein sequence ID" value="KAG6404230.1"/>
    <property type="molecule type" value="Genomic_DNA"/>
</dbReference>
<evidence type="ECO:0000259" key="10">
    <source>
        <dbReference type="PROSITE" id="PS50217"/>
    </source>
</evidence>
<dbReference type="PROSITE" id="PS00036">
    <property type="entry name" value="BZIP_BASIC"/>
    <property type="match status" value="1"/>
</dbReference>
<evidence type="ECO:0000256" key="9">
    <source>
        <dbReference type="SAM" id="SignalP"/>
    </source>
</evidence>
<protein>
    <recommendedName>
        <fullName evidence="10">BZIP domain-containing protein</fullName>
    </recommendedName>
</protein>
<feature type="chain" id="PRO_5036485281" description="BZIP domain-containing protein" evidence="9">
    <location>
        <begin position="17"/>
        <end position="413"/>
    </location>
</feature>
<dbReference type="InterPro" id="IPR004827">
    <property type="entry name" value="bZIP"/>
</dbReference>
<dbReference type="GO" id="GO:0005634">
    <property type="term" value="C:nucleus"/>
    <property type="evidence" value="ECO:0007669"/>
    <property type="project" value="UniProtKB-SubCell"/>
</dbReference>
<feature type="region of interest" description="Disordered" evidence="8">
    <location>
        <begin position="156"/>
        <end position="234"/>
    </location>
</feature>
<dbReference type="Gene3D" id="1.20.5.170">
    <property type="match status" value="1"/>
</dbReference>
<dbReference type="FunFam" id="1.20.5.170:FF:000020">
    <property type="entry name" value="BZIP transcription factor"/>
    <property type="match status" value="1"/>
</dbReference>
<evidence type="ECO:0000256" key="1">
    <source>
        <dbReference type="ARBA" id="ARBA00004123"/>
    </source>
</evidence>
<comment type="similarity">
    <text evidence="2">Belongs to the bZIP family.</text>
</comment>
<feature type="region of interest" description="Disordered" evidence="8">
    <location>
        <begin position="58"/>
        <end position="83"/>
    </location>
</feature>
<feature type="domain" description="BZIP" evidence="10">
    <location>
        <begin position="317"/>
        <end position="380"/>
    </location>
</feature>
<dbReference type="Pfam" id="PF07777">
    <property type="entry name" value="MFMR"/>
    <property type="match status" value="1"/>
</dbReference>
<dbReference type="InterPro" id="IPR044827">
    <property type="entry name" value="GBF-like"/>
</dbReference>
<accession>A0A8X8WZZ1</accession>
<dbReference type="InterPro" id="IPR012900">
    <property type="entry name" value="MFMR"/>
</dbReference>
<evidence type="ECO:0000313" key="12">
    <source>
        <dbReference type="Proteomes" id="UP000298416"/>
    </source>
</evidence>
<feature type="compositionally biased region" description="Basic and acidic residues" evidence="8">
    <location>
        <begin position="161"/>
        <end position="175"/>
    </location>
</feature>
<reference evidence="11" key="2">
    <citation type="submission" date="2020-08" db="EMBL/GenBank/DDBJ databases">
        <title>Plant Genome Project.</title>
        <authorList>
            <person name="Zhang R.-G."/>
        </authorList>
    </citation>
    <scope>NUCLEOTIDE SEQUENCE</scope>
    <source>
        <strain evidence="11">Huo1</strain>
        <tissue evidence="11">Leaf</tissue>
    </source>
</reference>
<comment type="subcellular location">
    <subcellularLocation>
        <location evidence="1">Nucleus</location>
    </subcellularLocation>
</comment>
<dbReference type="Pfam" id="PF00170">
    <property type="entry name" value="bZIP_1"/>
    <property type="match status" value="1"/>
</dbReference>
<evidence type="ECO:0000256" key="3">
    <source>
        <dbReference type="ARBA" id="ARBA00023015"/>
    </source>
</evidence>
<dbReference type="InterPro" id="IPR045314">
    <property type="entry name" value="bZIP_plant_GBF1"/>
</dbReference>
<keyword evidence="5" id="KW-0804">Transcription</keyword>
<name>A0A8X8WZZ1_SALSN</name>
<reference evidence="11" key="1">
    <citation type="submission" date="2018-01" db="EMBL/GenBank/DDBJ databases">
        <authorList>
            <person name="Mao J.F."/>
        </authorList>
    </citation>
    <scope>NUCLEOTIDE SEQUENCE</scope>
    <source>
        <strain evidence="11">Huo1</strain>
        <tissue evidence="11">Leaf</tissue>
    </source>
</reference>
<keyword evidence="9" id="KW-0732">Signal</keyword>
<evidence type="ECO:0000256" key="5">
    <source>
        <dbReference type="ARBA" id="ARBA00023163"/>
    </source>
</evidence>
<dbReference type="SMART" id="SM00338">
    <property type="entry name" value="BRLZ"/>
    <property type="match status" value="1"/>
</dbReference>
<feature type="compositionally biased region" description="Low complexity" evidence="8">
    <location>
        <begin position="200"/>
        <end position="213"/>
    </location>
</feature>
<keyword evidence="6" id="KW-0539">Nucleus</keyword>
<dbReference type="SUPFAM" id="SSF57959">
    <property type="entry name" value="Leucine zipper domain"/>
    <property type="match status" value="1"/>
</dbReference>
<dbReference type="PANTHER" id="PTHR45967:SF20">
    <property type="entry name" value="G-BOX-BINDING FACTOR 1"/>
    <property type="match status" value="1"/>
</dbReference>
<feature type="coiled-coil region" evidence="7">
    <location>
        <begin position="342"/>
        <end position="383"/>
    </location>
</feature>
<comment type="caution">
    <text evidence="11">The sequence shown here is derived from an EMBL/GenBank/DDBJ whole genome shotgun (WGS) entry which is preliminary data.</text>
</comment>
<dbReference type="GO" id="GO:0003700">
    <property type="term" value="F:DNA-binding transcription factor activity"/>
    <property type="evidence" value="ECO:0007669"/>
    <property type="project" value="InterPro"/>
</dbReference>
<proteinExistence type="inferred from homology"/>
<evidence type="ECO:0000256" key="6">
    <source>
        <dbReference type="ARBA" id="ARBA00023242"/>
    </source>
</evidence>
<gene>
    <name evidence="11" type="ORF">SASPL_136472</name>
</gene>
<keyword evidence="7" id="KW-0175">Coiled coil</keyword>
<keyword evidence="4" id="KW-0238">DNA-binding</keyword>
<dbReference type="InterPro" id="IPR046347">
    <property type="entry name" value="bZIP_sf"/>
</dbReference>
<keyword evidence="12" id="KW-1185">Reference proteome</keyword>
<dbReference type="PROSITE" id="PS50217">
    <property type="entry name" value="BZIP"/>
    <property type="match status" value="1"/>
</dbReference>
<feature type="compositionally biased region" description="Gly residues" evidence="8">
    <location>
        <begin position="188"/>
        <end position="199"/>
    </location>
</feature>
<feature type="signal peptide" evidence="9">
    <location>
        <begin position="1"/>
        <end position="16"/>
    </location>
</feature>
<evidence type="ECO:0000256" key="2">
    <source>
        <dbReference type="ARBA" id="ARBA00007163"/>
    </source>
</evidence>
<dbReference type="AlphaFoldDB" id="A0A8X8WZZ1"/>
<evidence type="ECO:0000256" key="8">
    <source>
        <dbReference type="SAM" id="MobiDB-lite"/>
    </source>
</evidence>
<dbReference type="GO" id="GO:0046983">
    <property type="term" value="F:protein dimerization activity"/>
    <property type="evidence" value="ECO:0007669"/>
    <property type="project" value="UniProtKB-ARBA"/>
</dbReference>
<keyword evidence="3" id="KW-0805">Transcription regulation</keyword>
<dbReference type="CDD" id="cd14702">
    <property type="entry name" value="bZIP_plant_GBF1"/>
    <property type="match status" value="1"/>
</dbReference>
<evidence type="ECO:0000313" key="11">
    <source>
        <dbReference type="EMBL" id="KAG6404230.1"/>
    </source>
</evidence>
<dbReference type="GO" id="GO:0000976">
    <property type="term" value="F:transcription cis-regulatory region binding"/>
    <property type="evidence" value="ECO:0007669"/>
    <property type="project" value="UniProtKB-ARBA"/>
</dbReference>
<organism evidence="11">
    <name type="scientific">Salvia splendens</name>
    <name type="common">Scarlet sage</name>
    <dbReference type="NCBI Taxonomy" id="180675"/>
    <lineage>
        <taxon>Eukaryota</taxon>
        <taxon>Viridiplantae</taxon>
        <taxon>Streptophyta</taxon>
        <taxon>Embryophyta</taxon>
        <taxon>Tracheophyta</taxon>
        <taxon>Spermatophyta</taxon>
        <taxon>Magnoliopsida</taxon>
        <taxon>eudicotyledons</taxon>
        <taxon>Gunneridae</taxon>
        <taxon>Pentapetalae</taxon>
        <taxon>asterids</taxon>
        <taxon>lamiids</taxon>
        <taxon>Lamiales</taxon>
        <taxon>Lamiaceae</taxon>
        <taxon>Nepetoideae</taxon>
        <taxon>Mentheae</taxon>
        <taxon>Salviinae</taxon>
        <taxon>Salvia</taxon>
        <taxon>Salvia subgen. Calosphace</taxon>
        <taxon>core Calosphace</taxon>
    </lineage>
</organism>
<sequence>MHLVLGAQAALLDVHCGILSVLFLEIYNQECWLLSFIALPPCVKKFWAQFAAGLMETGEESTPSKSSKPASSAQEAHVTPTTPVYPDWPSSMQAFYGAGAAQPFFASTVASPTTHPYMWGGLHPMMPPYGTPVPYPALYPPGGMYAHPNMAMPPGFVHGTAESEGKGTDGKDRPSSKKSKGPSANHGMIGGKSGGGGKTASGSGNDGTHSAESSSDEGSSDASHENNNQDFSASKKGSFNQMLADGANAQNNGVPTNFPNSVPGNPVVSVPATNLNIGMHLWNTTAAGSGPMKLRPNSAGVAPSGMMNDQWIQEEREIKKQKRKQSNRESARRSRLRKQAECEDLQHRVDLLNGENRGLTDELQRLSEECEKLVSENNSIKDELIKMFGADAVSELENGNSNMHEGVGDEEGN</sequence>
<feature type="compositionally biased region" description="Polar residues" evidence="8">
    <location>
        <begin position="225"/>
        <end position="234"/>
    </location>
</feature>
<evidence type="ECO:0000256" key="7">
    <source>
        <dbReference type="SAM" id="Coils"/>
    </source>
</evidence>
<dbReference type="PANTHER" id="PTHR45967">
    <property type="entry name" value="G-BOX-BINDING FACTOR 3-RELATED"/>
    <property type="match status" value="1"/>
</dbReference>
<feature type="compositionally biased region" description="Low complexity" evidence="8">
    <location>
        <begin position="60"/>
        <end position="73"/>
    </location>
</feature>